<dbReference type="EMBL" id="CAUJNA010003823">
    <property type="protein sequence ID" value="CAJ1410526.1"/>
    <property type="molecule type" value="Genomic_DNA"/>
</dbReference>
<feature type="repeat" description="PPR" evidence="2">
    <location>
        <begin position="309"/>
        <end position="343"/>
    </location>
</feature>
<dbReference type="Proteomes" id="UP001178507">
    <property type="component" value="Unassembled WGS sequence"/>
</dbReference>
<dbReference type="InterPro" id="IPR011990">
    <property type="entry name" value="TPR-like_helical_dom_sf"/>
</dbReference>
<evidence type="ECO:0000313" key="3">
    <source>
        <dbReference type="EMBL" id="CAJ1410526.1"/>
    </source>
</evidence>
<evidence type="ECO:0000256" key="1">
    <source>
        <dbReference type="ARBA" id="ARBA00022737"/>
    </source>
</evidence>
<dbReference type="NCBIfam" id="TIGR00756">
    <property type="entry name" value="PPR"/>
    <property type="match status" value="1"/>
</dbReference>
<evidence type="ECO:0008006" key="5">
    <source>
        <dbReference type="Google" id="ProtNLM"/>
    </source>
</evidence>
<dbReference type="PANTHER" id="PTHR47447">
    <property type="entry name" value="OS03G0856100 PROTEIN"/>
    <property type="match status" value="1"/>
</dbReference>
<dbReference type="Pfam" id="PF13041">
    <property type="entry name" value="PPR_2"/>
    <property type="match status" value="1"/>
</dbReference>
<sequence>MSPSSVLKTRTKVIKAAGWAEALVLLVALEDEGLEANCFSYSACASACARAARWPWCLQLLADMRFTSIEANCVVYGAVISGCREVWEQALALLSDGFRARCVDVVGFNAAITACSNGAQWQHALGVFDSMLEQTVEMQLISYNAVAAALAASGAPGAWRWAVQVLGQAQGSRLVPDAFTWTGCIGAAGACSEWQVALGLLAKCSGAKEKSEVPWNAAVSACDKGGQWEVALALLRNSRLQRVKTSAITVNAAMSACARCERWALALAMLRELSPRATVISYNAAMSGAPWCHALALLREAKGARLQLTVVTYSTAISACERSGRWLEVLRLLEEMRTRQLPPNAVSYNSALAACGVAPASRQWRQTMLLIDDMLQAGCDSFGGAHYDHMVQAGSAIDCFKHLVLTKLLRNMVRSPEPFTYVDTHAGRGLYELPNGRAAFDFLSRPE</sequence>
<dbReference type="InterPro" id="IPR002885">
    <property type="entry name" value="PPR_rpt"/>
</dbReference>
<dbReference type="Gene3D" id="1.25.40.10">
    <property type="entry name" value="Tetratricopeptide repeat domain"/>
    <property type="match status" value="3"/>
</dbReference>
<comment type="caution">
    <text evidence="3">The sequence shown here is derived from an EMBL/GenBank/DDBJ whole genome shotgun (WGS) entry which is preliminary data.</text>
</comment>
<gene>
    <name evidence="3" type="ORF">EVOR1521_LOCUS31334</name>
</gene>
<evidence type="ECO:0000256" key="2">
    <source>
        <dbReference type="PROSITE-ProRule" id="PRU00708"/>
    </source>
</evidence>
<protein>
    <recommendedName>
        <fullName evidence="5">Pentatricopeptide repeat-containing protein, chloroplastic</fullName>
    </recommendedName>
</protein>
<keyword evidence="1" id="KW-0677">Repeat</keyword>
<keyword evidence="4" id="KW-1185">Reference proteome</keyword>
<feature type="repeat" description="PPR" evidence="2">
    <location>
        <begin position="104"/>
        <end position="138"/>
    </location>
</feature>
<evidence type="ECO:0000313" key="4">
    <source>
        <dbReference type="Proteomes" id="UP001178507"/>
    </source>
</evidence>
<accession>A0AA36NM54</accession>
<dbReference type="PROSITE" id="PS51375">
    <property type="entry name" value="PPR"/>
    <property type="match status" value="2"/>
</dbReference>
<dbReference type="Gene3D" id="3.40.50.150">
    <property type="entry name" value="Vaccinia Virus protein VP39"/>
    <property type="match status" value="1"/>
</dbReference>
<name>A0AA36NM54_9DINO</name>
<reference evidence="3" key="1">
    <citation type="submission" date="2023-08" db="EMBL/GenBank/DDBJ databases">
        <authorList>
            <person name="Chen Y."/>
            <person name="Shah S."/>
            <person name="Dougan E. K."/>
            <person name="Thang M."/>
            <person name="Chan C."/>
        </authorList>
    </citation>
    <scope>NUCLEOTIDE SEQUENCE</scope>
</reference>
<dbReference type="SUPFAM" id="SSF53335">
    <property type="entry name" value="S-adenosyl-L-methionine-dependent methyltransferases"/>
    <property type="match status" value="1"/>
</dbReference>
<organism evidence="3 4">
    <name type="scientific">Effrenium voratum</name>
    <dbReference type="NCBI Taxonomy" id="2562239"/>
    <lineage>
        <taxon>Eukaryota</taxon>
        <taxon>Sar</taxon>
        <taxon>Alveolata</taxon>
        <taxon>Dinophyceae</taxon>
        <taxon>Suessiales</taxon>
        <taxon>Symbiodiniaceae</taxon>
        <taxon>Effrenium</taxon>
    </lineage>
</organism>
<dbReference type="InterPro" id="IPR029063">
    <property type="entry name" value="SAM-dependent_MTases_sf"/>
</dbReference>
<dbReference type="AlphaFoldDB" id="A0AA36NM54"/>
<proteinExistence type="predicted"/>
<dbReference type="PANTHER" id="PTHR47447:SF17">
    <property type="entry name" value="OS12G0638900 PROTEIN"/>
    <property type="match status" value="1"/>
</dbReference>
<dbReference type="Pfam" id="PF13812">
    <property type="entry name" value="PPR_3"/>
    <property type="match status" value="1"/>
</dbReference>